<keyword evidence="4" id="KW-1185">Reference proteome</keyword>
<evidence type="ECO:0000259" key="1">
    <source>
        <dbReference type="Pfam" id="PF21259"/>
    </source>
</evidence>
<dbReference type="Proteomes" id="UP000743107">
    <property type="component" value="Unassembled WGS sequence"/>
</dbReference>
<dbReference type="Proteomes" id="UP000472573">
    <property type="component" value="Unassembled WGS sequence"/>
</dbReference>
<dbReference type="InterPro" id="IPR010057">
    <property type="entry name" value="Transcription_activator_Rgg_C"/>
</dbReference>
<proteinExistence type="predicted"/>
<accession>A0A6L5A3V6</accession>
<reference evidence="2 4" key="1">
    <citation type="submission" date="2019-10" db="EMBL/GenBank/DDBJ databases">
        <authorList>
            <person name="Irmler S."/>
            <person name="Berthoud H."/>
            <person name="Roetschi A."/>
            <person name="Arias E."/>
            <person name="Shani N."/>
            <person name="Wuethrich D."/>
            <person name="Bruggmann R."/>
        </authorList>
    </citation>
    <scope>NUCLEOTIDE SEQUENCE [LARGE SCALE GENOMIC DNA]</scope>
    <source>
        <strain evidence="2 4">FAM13073</strain>
    </source>
</reference>
<evidence type="ECO:0000313" key="2">
    <source>
        <dbReference type="EMBL" id="KAF0415152.1"/>
    </source>
</evidence>
<dbReference type="Gene3D" id="1.25.40.10">
    <property type="entry name" value="Tetratricopeptide repeat domain"/>
    <property type="match status" value="1"/>
</dbReference>
<dbReference type="SUPFAM" id="SSF47413">
    <property type="entry name" value="lambda repressor-like DNA-binding domains"/>
    <property type="match status" value="1"/>
</dbReference>
<dbReference type="EMBL" id="JADOFV010000001">
    <property type="protein sequence ID" value="MBF7126381.1"/>
    <property type="molecule type" value="Genomic_DNA"/>
</dbReference>
<dbReference type="InterPro" id="IPR053163">
    <property type="entry name" value="HTH-type_regulator_Rgg"/>
</dbReference>
<dbReference type="EMBL" id="WENB01000001">
    <property type="protein sequence ID" value="KAF0415152.1"/>
    <property type="molecule type" value="Genomic_DNA"/>
</dbReference>
<dbReference type="CDD" id="cd00093">
    <property type="entry name" value="HTH_XRE"/>
    <property type="match status" value="1"/>
</dbReference>
<dbReference type="InterPro" id="IPR011990">
    <property type="entry name" value="TPR-like_helical_dom_sf"/>
</dbReference>
<evidence type="ECO:0000313" key="5">
    <source>
        <dbReference type="Proteomes" id="UP000743107"/>
    </source>
</evidence>
<dbReference type="AlphaFoldDB" id="A0A6L5A3V6"/>
<reference evidence="3" key="4">
    <citation type="submission" date="2020-11" db="EMBL/GenBank/DDBJ databases">
        <title>Antibiotic susceptibility profiles of Pediococcus pentosaceus from various origins and their implications for the safety assessment of strains with food-technology applications.</title>
        <authorList>
            <person name="Shani N."/>
            <person name="Oberhaensli S."/>
            <person name="Arias E."/>
        </authorList>
    </citation>
    <scope>NUCLEOTIDE SEQUENCE</scope>
    <source>
        <strain evidence="3">FAM 19164</strain>
    </source>
</reference>
<organism evidence="3 5">
    <name type="scientific">Pediococcus pentosaceus</name>
    <dbReference type="NCBI Taxonomy" id="1255"/>
    <lineage>
        <taxon>Bacteria</taxon>
        <taxon>Bacillati</taxon>
        <taxon>Bacillota</taxon>
        <taxon>Bacilli</taxon>
        <taxon>Lactobacillales</taxon>
        <taxon>Lactobacillaceae</taxon>
        <taxon>Pediococcus</taxon>
    </lineage>
</organism>
<evidence type="ECO:0000313" key="4">
    <source>
        <dbReference type="Proteomes" id="UP000472573"/>
    </source>
</evidence>
<protein>
    <submittedName>
        <fullName evidence="3">Rgg/GadR/MutR family transcriptional regulator</fullName>
    </submittedName>
</protein>
<dbReference type="InterPro" id="IPR001387">
    <property type="entry name" value="Cro/C1-type_HTH"/>
</dbReference>
<evidence type="ECO:0000313" key="3">
    <source>
        <dbReference type="EMBL" id="MBF7126381.1"/>
    </source>
</evidence>
<dbReference type="NCBIfam" id="TIGR01716">
    <property type="entry name" value="RGG_Cterm"/>
    <property type="match status" value="1"/>
</dbReference>
<dbReference type="PANTHER" id="PTHR37038">
    <property type="entry name" value="TRANSCRIPTIONAL REGULATOR-RELATED"/>
    <property type="match status" value="1"/>
</dbReference>
<sequence length="281" mass="33527">MVLSKTIAKIRKEKNLTVNDLIRDNMSKSSYNRFAAGKADIHSHYFIELLKRLHVTLTELEYIDRGYVPKDINIYLSRIKKFFNKRDANALKGIIKILESEYSKIHNTEYQHLIGLCEILIARLNHYKLDMNQNILYRYLINTSSWTRYEIILFNNSLFYIEPETLSILLSNALKHVHELDDLNPQVVEEFRLLSNAIISLLYQQEPTLALYYISKLEEFQVKEEHVYERILLLFFKGIRKKLEGYSEIEYNKEFNKLYFILDVLQMEEQKRIFKNAIAKL</sequence>
<reference evidence="2" key="2">
    <citation type="submission" date="2019-12" db="EMBL/GenBank/DDBJ databases">
        <title>SpeciesPrimer: A bioinformatics pipeline dedicated to the design of qPCR primers for the quantification of bacterial species.</title>
        <authorList>
            <person name="Dreier M."/>
            <person name="Berthoud H."/>
            <person name="Shani N."/>
            <person name="Wechsler D."/>
            <person name="Junier P."/>
        </authorList>
    </citation>
    <scope>NUCLEOTIDE SEQUENCE</scope>
    <source>
        <strain evidence="2">FAM13073</strain>
    </source>
</reference>
<dbReference type="RefSeq" id="WP_141822926.1">
    <property type="nucleotide sequence ID" value="NZ_CP023655.1"/>
</dbReference>
<dbReference type="Pfam" id="PF21259">
    <property type="entry name" value="Rgg_C"/>
    <property type="match status" value="1"/>
</dbReference>
<name>A0A6L5A3V6_PEDPE</name>
<dbReference type="InterPro" id="IPR010982">
    <property type="entry name" value="Lambda_DNA-bd_dom_sf"/>
</dbReference>
<reference evidence="4" key="3">
    <citation type="submission" date="2020-03" db="EMBL/GenBank/DDBJ databases">
        <title>SpeciesPrimer: A bioinformatics pipeline dedicated to the design of qPCR primers for the quantification of bacterial species.</title>
        <authorList>
            <person name="Dreier M."/>
            <person name="Berthoud H."/>
            <person name="Shani N."/>
            <person name="Wechsler D."/>
            <person name="Junier P."/>
        </authorList>
    </citation>
    <scope>NUCLEOTIDE SEQUENCE [LARGE SCALE GENOMIC DNA]</scope>
    <source>
        <strain evidence="4">FAM13073</strain>
    </source>
</reference>
<comment type="caution">
    <text evidence="3">The sequence shown here is derived from an EMBL/GenBank/DDBJ whole genome shotgun (WGS) entry which is preliminary data.</text>
</comment>
<dbReference type="GO" id="GO:0003677">
    <property type="term" value="F:DNA binding"/>
    <property type="evidence" value="ECO:0007669"/>
    <property type="project" value="InterPro"/>
</dbReference>
<feature type="domain" description="HTH-type transcriptional regulator Rgg C-terminal" evidence="1">
    <location>
        <begin position="100"/>
        <end position="272"/>
    </location>
</feature>
<gene>
    <name evidence="2" type="ORF">GBO79_02195</name>
    <name evidence="3" type="ORF">ITQ97_00820</name>
</gene>